<reference evidence="2 3" key="1">
    <citation type="journal article" date="2012" name="Genome Biol.">
        <title>Genome and low-iron response of an oceanic diatom adapted to chronic iron limitation.</title>
        <authorList>
            <person name="Lommer M."/>
            <person name="Specht M."/>
            <person name="Roy A.S."/>
            <person name="Kraemer L."/>
            <person name="Andreson R."/>
            <person name="Gutowska M.A."/>
            <person name="Wolf J."/>
            <person name="Bergner S.V."/>
            <person name="Schilhabel M.B."/>
            <person name="Klostermeier U.C."/>
            <person name="Beiko R.G."/>
            <person name="Rosenstiel P."/>
            <person name="Hippler M."/>
            <person name="Laroche J."/>
        </authorList>
    </citation>
    <scope>NUCLEOTIDE SEQUENCE [LARGE SCALE GENOMIC DNA]</scope>
    <source>
        <strain evidence="2 3">CCMP1005</strain>
    </source>
</reference>
<keyword evidence="3" id="KW-1185">Reference proteome</keyword>
<feature type="non-terminal residue" evidence="2">
    <location>
        <position position="1"/>
    </location>
</feature>
<gene>
    <name evidence="2" type="ORF">THAOC_29084</name>
</gene>
<keyword evidence="1" id="KW-0472">Membrane</keyword>
<dbReference type="EMBL" id="AGNL01041143">
    <property type="protein sequence ID" value="EJK51720.1"/>
    <property type="molecule type" value="Genomic_DNA"/>
</dbReference>
<accession>K0RET4</accession>
<comment type="caution">
    <text evidence="2">The sequence shown here is derived from an EMBL/GenBank/DDBJ whole genome shotgun (WGS) entry which is preliminary data.</text>
</comment>
<evidence type="ECO:0000256" key="1">
    <source>
        <dbReference type="SAM" id="Phobius"/>
    </source>
</evidence>
<sequence>RGRAEAENLQVWATAFTNCAMMTRDVLLSLSIHLIASLTPRYNGQVISFSAVPVLATHTIPILLVNLYLTLREFSVKPDMLQLNLDTVASDAVKEEIVRR</sequence>
<evidence type="ECO:0000313" key="3">
    <source>
        <dbReference type="Proteomes" id="UP000266841"/>
    </source>
</evidence>
<organism evidence="2 3">
    <name type="scientific">Thalassiosira oceanica</name>
    <name type="common">Marine diatom</name>
    <dbReference type="NCBI Taxonomy" id="159749"/>
    <lineage>
        <taxon>Eukaryota</taxon>
        <taxon>Sar</taxon>
        <taxon>Stramenopiles</taxon>
        <taxon>Ochrophyta</taxon>
        <taxon>Bacillariophyta</taxon>
        <taxon>Coscinodiscophyceae</taxon>
        <taxon>Thalassiosirophycidae</taxon>
        <taxon>Thalassiosirales</taxon>
        <taxon>Thalassiosiraceae</taxon>
        <taxon>Thalassiosira</taxon>
    </lineage>
</organism>
<dbReference type="AlphaFoldDB" id="K0RET4"/>
<evidence type="ECO:0000313" key="2">
    <source>
        <dbReference type="EMBL" id="EJK51720.1"/>
    </source>
</evidence>
<keyword evidence="1" id="KW-0812">Transmembrane</keyword>
<protein>
    <submittedName>
        <fullName evidence="2">Uncharacterized protein</fullName>
    </submittedName>
</protein>
<keyword evidence="1" id="KW-1133">Transmembrane helix</keyword>
<feature type="transmembrane region" description="Helical" evidence="1">
    <location>
        <begin position="47"/>
        <end position="71"/>
    </location>
</feature>
<proteinExistence type="predicted"/>
<dbReference type="Proteomes" id="UP000266841">
    <property type="component" value="Unassembled WGS sequence"/>
</dbReference>
<name>K0RET4_THAOC</name>